<gene>
    <name evidence="2" type="ORF">KEM10_12360</name>
</gene>
<protein>
    <submittedName>
        <fullName evidence="2">Glycosyltransferase family 2 protein</fullName>
    </submittedName>
</protein>
<dbReference type="EMBL" id="JAGUCO010000008">
    <property type="protein sequence ID" value="MBS2099076.1"/>
    <property type="molecule type" value="Genomic_DNA"/>
</dbReference>
<dbReference type="InterPro" id="IPR029044">
    <property type="entry name" value="Nucleotide-diphossugar_trans"/>
</dbReference>
<dbReference type="SUPFAM" id="SSF53448">
    <property type="entry name" value="Nucleotide-diphospho-sugar transferases"/>
    <property type="match status" value="1"/>
</dbReference>
<sequence>MSDIPLLSVVVPVFNGEYYIEKTYNNILQQNYSNLEIIFVDNNSEDLTSETVEKLIESDQRVRLFFESKKGAGAARNTGIKSARGEFICFLDCDDDLVPDKFLKQIDLLQTFKDANFIIGDTLKMYADSTHNYVIKQSLPEGCLIEGRKVAFQWMANFGQLPHHCSGLYKTDFVRKIEGYGEALLSGEDAFFLVKAAMHGAFVYQSEVYYEYMRHPDSTVSVLNQKMNPSYRYLEQYLTYYADYLFGIDLKSTEDNDVNKVFLFALMNWEQSQKTFESGENDVLNEFLTGFNQFGFLNNSKWKLAFKLRFLGKKILNRLF</sequence>
<feature type="domain" description="Glycosyltransferase 2-like" evidence="1">
    <location>
        <begin position="8"/>
        <end position="114"/>
    </location>
</feature>
<evidence type="ECO:0000259" key="1">
    <source>
        <dbReference type="Pfam" id="PF00535"/>
    </source>
</evidence>
<proteinExistence type="predicted"/>
<dbReference type="Gene3D" id="3.90.550.10">
    <property type="entry name" value="Spore Coat Polysaccharide Biosynthesis Protein SpsA, Chain A"/>
    <property type="match status" value="1"/>
</dbReference>
<reference evidence="2 3" key="1">
    <citation type="journal article" date="2015" name="Int. J. Syst. Evol. Microbiol.">
        <title>Carboxylicivirga linearis sp. nov., isolated from a sea cucumber culture pond.</title>
        <authorList>
            <person name="Wang F.Q."/>
            <person name="Zhou Y.X."/>
            <person name="Lin X.Z."/>
            <person name="Chen G.J."/>
            <person name="Du Z.J."/>
        </authorList>
    </citation>
    <scope>NUCLEOTIDE SEQUENCE [LARGE SCALE GENOMIC DNA]</scope>
    <source>
        <strain evidence="2 3">FB218</strain>
    </source>
</reference>
<dbReference type="CDD" id="cd00761">
    <property type="entry name" value="Glyco_tranf_GTA_type"/>
    <property type="match status" value="1"/>
</dbReference>
<comment type="caution">
    <text evidence="2">The sequence shown here is derived from an EMBL/GenBank/DDBJ whole genome shotgun (WGS) entry which is preliminary data.</text>
</comment>
<keyword evidence="3" id="KW-1185">Reference proteome</keyword>
<dbReference type="PANTHER" id="PTHR43685:SF11">
    <property type="entry name" value="GLYCOSYLTRANSFERASE TAGX-RELATED"/>
    <property type="match status" value="1"/>
</dbReference>
<dbReference type="InterPro" id="IPR050834">
    <property type="entry name" value="Glycosyltransf_2"/>
</dbReference>
<name>A0ABS5JX86_9BACT</name>
<dbReference type="InterPro" id="IPR001173">
    <property type="entry name" value="Glyco_trans_2-like"/>
</dbReference>
<dbReference type="Proteomes" id="UP000708576">
    <property type="component" value="Unassembled WGS sequence"/>
</dbReference>
<dbReference type="RefSeq" id="WP_212216321.1">
    <property type="nucleotide sequence ID" value="NZ_JAGUCO010000008.1"/>
</dbReference>
<accession>A0ABS5JX86</accession>
<evidence type="ECO:0000313" key="3">
    <source>
        <dbReference type="Proteomes" id="UP000708576"/>
    </source>
</evidence>
<dbReference type="PANTHER" id="PTHR43685">
    <property type="entry name" value="GLYCOSYLTRANSFERASE"/>
    <property type="match status" value="1"/>
</dbReference>
<dbReference type="Pfam" id="PF00535">
    <property type="entry name" value="Glycos_transf_2"/>
    <property type="match status" value="1"/>
</dbReference>
<evidence type="ECO:0000313" key="2">
    <source>
        <dbReference type="EMBL" id="MBS2099076.1"/>
    </source>
</evidence>
<organism evidence="2 3">
    <name type="scientific">Carboxylicivirga linearis</name>
    <dbReference type="NCBI Taxonomy" id="1628157"/>
    <lineage>
        <taxon>Bacteria</taxon>
        <taxon>Pseudomonadati</taxon>
        <taxon>Bacteroidota</taxon>
        <taxon>Bacteroidia</taxon>
        <taxon>Marinilabiliales</taxon>
        <taxon>Marinilabiliaceae</taxon>
        <taxon>Carboxylicivirga</taxon>
    </lineage>
</organism>